<gene>
    <name evidence="4" type="ORF">QYM36_007516</name>
</gene>
<comment type="caution">
    <text evidence="4">The sequence shown here is derived from an EMBL/GenBank/DDBJ whole genome shotgun (WGS) entry which is preliminary data.</text>
</comment>
<feature type="repeat" description="ANK" evidence="3">
    <location>
        <begin position="1496"/>
        <end position="1528"/>
    </location>
</feature>
<feature type="repeat" description="ANK" evidence="3">
    <location>
        <begin position="2215"/>
        <end position="2238"/>
    </location>
</feature>
<name>A0AA88LCW9_ARTSF</name>
<feature type="repeat" description="ANK" evidence="3">
    <location>
        <begin position="1562"/>
        <end position="1594"/>
    </location>
</feature>
<dbReference type="EMBL" id="JAVRJZ010000001">
    <property type="protein sequence ID" value="KAK2726703.1"/>
    <property type="molecule type" value="Genomic_DNA"/>
</dbReference>
<dbReference type="Gene3D" id="1.25.40.10">
    <property type="entry name" value="Tetratricopeptide repeat domain"/>
    <property type="match status" value="2"/>
</dbReference>
<protein>
    <submittedName>
        <fullName evidence="4">Uncharacterized protein</fullName>
    </submittedName>
</protein>
<evidence type="ECO:0000256" key="2">
    <source>
        <dbReference type="ARBA" id="ARBA00023043"/>
    </source>
</evidence>
<keyword evidence="1" id="KW-0677">Repeat</keyword>
<dbReference type="InterPro" id="IPR019734">
    <property type="entry name" value="TPR_rpt"/>
</dbReference>
<evidence type="ECO:0000256" key="1">
    <source>
        <dbReference type="ARBA" id="ARBA00022737"/>
    </source>
</evidence>
<dbReference type="Gene3D" id="1.25.40.20">
    <property type="entry name" value="Ankyrin repeat-containing domain"/>
    <property type="match status" value="12"/>
</dbReference>
<dbReference type="SUPFAM" id="SSF48403">
    <property type="entry name" value="Ankyrin repeat"/>
    <property type="match status" value="5"/>
</dbReference>
<feature type="repeat" description="ANK" evidence="3">
    <location>
        <begin position="1396"/>
        <end position="1428"/>
    </location>
</feature>
<feature type="repeat" description="ANK" evidence="3">
    <location>
        <begin position="1037"/>
        <end position="1069"/>
    </location>
</feature>
<feature type="repeat" description="ANK" evidence="3">
    <location>
        <begin position="1712"/>
        <end position="1744"/>
    </location>
</feature>
<feature type="repeat" description="ANK" evidence="3">
    <location>
        <begin position="1136"/>
        <end position="1168"/>
    </location>
</feature>
<feature type="repeat" description="ANK" evidence="3">
    <location>
        <begin position="770"/>
        <end position="802"/>
    </location>
</feature>
<feature type="repeat" description="ANK" evidence="3">
    <location>
        <begin position="904"/>
        <end position="936"/>
    </location>
</feature>
<dbReference type="PROSITE" id="PS50297">
    <property type="entry name" value="ANK_REP_REGION"/>
    <property type="match status" value="29"/>
</dbReference>
<feature type="repeat" description="ANK" evidence="3">
    <location>
        <begin position="1363"/>
        <end position="1395"/>
    </location>
</feature>
<feature type="repeat" description="ANK" evidence="3">
    <location>
        <begin position="1270"/>
        <end position="1302"/>
    </location>
</feature>
<dbReference type="Pfam" id="PF13424">
    <property type="entry name" value="TPR_12"/>
    <property type="match status" value="4"/>
</dbReference>
<evidence type="ECO:0000313" key="4">
    <source>
        <dbReference type="EMBL" id="KAK2726703.1"/>
    </source>
</evidence>
<dbReference type="InterPro" id="IPR002110">
    <property type="entry name" value="Ankyrin_rpt"/>
</dbReference>
<dbReference type="PROSITE" id="PS50088">
    <property type="entry name" value="ANK_REPEAT"/>
    <property type="match status" value="29"/>
</dbReference>
<feature type="repeat" description="ANK" evidence="3">
    <location>
        <begin position="837"/>
        <end position="869"/>
    </location>
</feature>
<feature type="repeat" description="ANK" evidence="3">
    <location>
        <begin position="1070"/>
        <end position="1102"/>
    </location>
</feature>
<dbReference type="SUPFAM" id="SSF48452">
    <property type="entry name" value="TPR-like"/>
    <property type="match status" value="2"/>
</dbReference>
<feature type="repeat" description="ANK" evidence="3">
    <location>
        <begin position="803"/>
        <end position="826"/>
    </location>
</feature>
<feature type="repeat" description="ANK" evidence="3">
    <location>
        <begin position="970"/>
        <end position="1002"/>
    </location>
</feature>
<feature type="repeat" description="ANK" evidence="3">
    <location>
        <begin position="870"/>
        <end position="902"/>
    </location>
</feature>
<evidence type="ECO:0000313" key="5">
    <source>
        <dbReference type="Proteomes" id="UP001187531"/>
    </source>
</evidence>
<feature type="repeat" description="ANK" evidence="3">
    <location>
        <begin position="1679"/>
        <end position="1711"/>
    </location>
</feature>
<dbReference type="SMART" id="SM00028">
    <property type="entry name" value="TPR"/>
    <property type="match status" value="6"/>
</dbReference>
<feature type="repeat" description="ANK" evidence="3">
    <location>
        <begin position="1529"/>
        <end position="1561"/>
    </location>
</feature>
<dbReference type="Pfam" id="PF00023">
    <property type="entry name" value="Ank"/>
    <property type="match status" value="1"/>
</dbReference>
<feature type="repeat" description="ANK" evidence="3">
    <location>
        <begin position="1103"/>
        <end position="1135"/>
    </location>
</feature>
<dbReference type="InterPro" id="IPR051165">
    <property type="entry name" value="Multifunctional_ANK_Repeat"/>
</dbReference>
<dbReference type="PRINTS" id="PR01415">
    <property type="entry name" value="ANKYRIN"/>
</dbReference>
<sequence length="2373" mass="265433">MQVFKVRDESEAAIVPSDEDETCHNAFYYAIRSGNVELLDILISKWPGNYFSVHLSELDEILSRTYEELKLKNVLLSEEMEIFVENKLIDLRFFSNSFEKDKNVKSNFNSIRERIELLLHNVSVLRTEYCNREEIDEKFIFISKFIAQNIHILKRQLKSSYDRMPWEEMEFCLISFVSLHLKRQEINLFLNAILNKKKILNHLENFSGKLKEEKDYLETVDLKTFAILPKLSREQVVSKIVSSFPQFGELYSDYQQIRDIHSLKKISDYIKLVLSADLKQKEGELIIARVLQVTGEHLKNTLESPKLSKTTSELLLLSLPRDTRKIIIDLRNSLSHAYSLSKRIEIEDNSSVNFFVGVQNDLKRIDDVITDIFQSKKMQMIRMLLVKIKESESLEDIKEVAGMCTSVELDERDEIFTECFELLEHDKLGELIQKFRSVISEKTDYEKWLFNKIDSIQRFAKTKSISTRSDSSIATTYLMSLFLILKKIKIDHNDIRVMKFSTNKIIENIPFQIESHNLEEISKVSVEIYLSFRSRTPEDNIGELELLLGQILNAAAFRTSDMKWVEELRNKFSDTSLFINKNKKNKSDNITEEKYNSLLERKLSHLKSVLRSNALYGTLKEELLSYKRNKKMLGVVEMLVLDILSILSRLGKHLENTLFFLDKNTPLLTGKGLRNHIAHYNDIVDVLSSDPSIAVILNAKKLITENIRKSKIRIGKSVKDNPPKLKNKYDQNIDIINNQGKMFAALKEGNLEDLKSCLRKGSDINGRDINSTTSLHFAAQGPSVEVLKFIADQDVDVNTKDVNGQSALHVAAAYGRENIIEFLIRKIGAYFDDPDNIGQTALHAAADNGYKDATEVLLKNNANSNIIDHLGYSPLHYSVLNNHVDVVKIFLEKELNVDSNETMGGFTSLHISAERGHLELVNFLLKNKADVNRRTDRDVTPLHLAALNGHLLVVKALIQKGADVNALVIEGCTPLHYAVENGHEQIADILLEHRANVNAVDKAYNYAPLHYAAKDGHEKIVSALLKNNANSIIATVDGLTPLHLAVLSCQVKIVATLLHYGVSICAKDKHNATPLHCAANSGCKAIAELLISKGAEINDKTDTKATPLHIAALYGHKDIIELLLRNKAQVSAQDIMGNTALHLAAMSGTKDVIDLLLQNKAEVNARTNNEITPLHVAATIGNLDIIASLIENKAEVNANAEFGLTPLDAAVLGGHKHAVNLLIKNKAEINKTGFAESTESTPLHFAVAGGHKEIVEILVAKGANVNVKRNKITPLISAIQKNHNEIVKILIENGANINAEGCKALSLASHAGFRDIVEILLKNKANVNIRCSEDIPAAPLHFATIGDHTEIIKAVNIRCSEDIPAAPLHFATIGDHTEIIKALIASGANVNALAFGGLTPLHMAVLNGHEEATKVLIENNGNINIRDVEGDTLLLIAAGYGHTNVVEILLRNGAKTNIKDNKGRMPLELAVANGHLGVVKVILKHEKLDINAKGNDDWTVLHIASQKNNLEIVRYLLSEGSNINARTKSGSKPIHIAAREGHKDTVQLFLSKGININDAGAGDQTLLHYAAFMGHLEVTRYLITEGAEINAKDIFGSSPLHTAANFDHKDVIEFLLKNGAIYDMVDKLNRKPVEMSTNKDTINLLTLTEMLIQYVKRNMSSEVEKCIKAGAIVDARNIAGRTSLHYAAWKGYEGIIEFLLQNKANPNVVGSKKSKPLHYAAKFSHLKIVKVLLSYGAVYNDASDSGKTPSDLCVNTDITIILNLISESFRKVKEYDVEVIHDLNKIKDIDTIKAIMSARNRDNQTLITAAMQSNFPEVQQLKEIFQEKVSTQIDKASILSFQGSYQKALSILKSVFERRKDILGPDNPGTLDIQAEIAKVLYKQGMYQEALNILEDVFQKQSEMLGSDNKDTLGTRSFIALVLHRQGKNEKSLDIFEEAYKKQKEVLGLNHSDTLNTMFHMALVLDGLEKYEEALNINIVVFEKQKDRLGANNSITVSAENNIAMVLSNQGKLEESLKIYKEVFEKKKIIFGVNHTDTLRTLNSIAGVLFRQNKQHQALNTYQEVLSIQKKVMQQNHPEALATQRNIGNILFAQGKWIRALKVYSECFDQIKAVFGPSHPNTLDILQKLELINFRLKLDGQEASEILRYLQKDINIAASKGDRPTVQRLLKDGVDPNDKDSDGRTTLHFAVDYGDLDIVNTLIKNGANINQTTNKGNTPLHTATSKCNKEIVDVLLENISRDKLNDFINAKTTFSGTTSLHIAAKNGSLEIVKSLLKHGATYNIENKDGKLPIDLSKDQKVIDLLKLIEELFRDIKNGNVESISRLEEIKPNEVLAITNACNNQGNKLLVVAIANGQKIVASKLLEMLKRFQK</sequence>
<dbReference type="Pfam" id="PF13637">
    <property type="entry name" value="Ank_4"/>
    <property type="match status" value="2"/>
</dbReference>
<keyword evidence="2 3" id="KW-0040">ANK repeat</keyword>
<feature type="repeat" description="ANK" evidence="3">
    <location>
        <begin position="1429"/>
        <end position="1461"/>
    </location>
</feature>
<feature type="repeat" description="ANK" evidence="3">
    <location>
        <begin position="1004"/>
        <end position="1030"/>
    </location>
</feature>
<feature type="repeat" description="ANK" evidence="3">
    <location>
        <begin position="1238"/>
        <end position="1270"/>
    </location>
</feature>
<dbReference type="InterPro" id="IPR011990">
    <property type="entry name" value="TPR-like_helical_dom_sf"/>
</dbReference>
<feature type="repeat" description="ANK" evidence="3">
    <location>
        <begin position="2255"/>
        <end position="2287"/>
    </location>
</feature>
<dbReference type="SMART" id="SM00248">
    <property type="entry name" value="ANK"/>
    <property type="match status" value="33"/>
</dbReference>
<accession>A0AA88LCW9</accession>
<feature type="repeat" description="ANK" evidence="3">
    <location>
        <begin position="1595"/>
        <end position="1627"/>
    </location>
</feature>
<feature type="repeat" description="ANK" evidence="3">
    <location>
        <begin position="2182"/>
        <end position="2214"/>
    </location>
</feature>
<organism evidence="4 5">
    <name type="scientific">Artemia franciscana</name>
    <name type="common">Brine shrimp</name>
    <name type="synonym">Artemia sanfranciscana</name>
    <dbReference type="NCBI Taxonomy" id="6661"/>
    <lineage>
        <taxon>Eukaryota</taxon>
        <taxon>Metazoa</taxon>
        <taxon>Ecdysozoa</taxon>
        <taxon>Arthropoda</taxon>
        <taxon>Crustacea</taxon>
        <taxon>Branchiopoda</taxon>
        <taxon>Anostraca</taxon>
        <taxon>Artemiidae</taxon>
        <taxon>Artemia</taxon>
    </lineage>
</organism>
<reference evidence="4" key="1">
    <citation type="submission" date="2023-07" db="EMBL/GenBank/DDBJ databases">
        <title>Chromosome-level genome assembly of Artemia franciscana.</title>
        <authorList>
            <person name="Jo E."/>
        </authorList>
    </citation>
    <scope>NUCLEOTIDE SEQUENCE</scope>
    <source>
        <tissue evidence="4">Whole body</tissue>
    </source>
</reference>
<proteinExistence type="predicted"/>
<feature type="repeat" description="ANK" evidence="3">
    <location>
        <begin position="1169"/>
        <end position="1201"/>
    </location>
</feature>
<dbReference type="Pfam" id="PF12796">
    <property type="entry name" value="Ank_2"/>
    <property type="match status" value="10"/>
</dbReference>
<evidence type="ECO:0000256" key="3">
    <source>
        <dbReference type="PROSITE-ProRule" id="PRU00023"/>
    </source>
</evidence>
<keyword evidence="5" id="KW-1185">Reference proteome</keyword>
<dbReference type="Pfam" id="PF13857">
    <property type="entry name" value="Ank_5"/>
    <property type="match status" value="1"/>
</dbReference>
<feature type="repeat" description="ANK" evidence="3">
    <location>
        <begin position="1300"/>
        <end position="1332"/>
    </location>
</feature>
<dbReference type="InterPro" id="IPR036770">
    <property type="entry name" value="Ankyrin_rpt-contain_sf"/>
</dbReference>
<feature type="repeat" description="ANK" evidence="3">
    <location>
        <begin position="937"/>
        <end position="966"/>
    </location>
</feature>
<dbReference type="PANTHER" id="PTHR24123:SF33">
    <property type="entry name" value="PROTEIN HOS4"/>
    <property type="match status" value="1"/>
</dbReference>
<feature type="repeat" description="ANK" evidence="3">
    <location>
        <begin position="1202"/>
        <end position="1234"/>
    </location>
</feature>
<dbReference type="Proteomes" id="UP001187531">
    <property type="component" value="Unassembled WGS sequence"/>
</dbReference>
<dbReference type="PANTHER" id="PTHR24123">
    <property type="entry name" value="ANKYRIN REPEAT-CONTAINING"/>
    <property type="match status" value="1"/>
</dbReference>